<dbReference type="SMART" id="SM00494">
    <property type="entry name" value="ChtBD2"/>
    <property type="match status" value="7"/>
</dbReference>
<dbReference type="GO" id="GO:0005576">
    <property type="term" value="C:extracellular region"/>
    <property type="evidence" value="ECO:0007669"/>
    <property type="project" value="InterPro"/>
</dbReference>
<evidence type="ECO:0000256" key="2">
    <source>
        <dbReference type="ARBA" id="ARBA00022729"/>
    </source>
</evidence>
<feature type="domain" description="Chitin-binding type-2" evidence="6">
    <location>
        <begin position="23"/>
        <end position="80"/>
    </location>
</feature>
<dbReference type="GO" id="GO:0008061">
    <property type="term" value="F:chitin binding"/>
    <property type="evidence" value="ECO:0007669"/>
    <property type="project" value="UniProtKB-KW"/>
</dbReference>
<dbReference type="InterPro" id="IPR002557">
    <property type="entry name" value="Chitin-bd_dom"/>
</dbReference>
<keyword evidence="5" id="KW-0325">Glycoprotein</keyword>
<feature type="domain" description="Chitin-binding type-2" evidence="6">
    <location>
        <begin position="202"/>
        <end position="262"/>
    </location>
</feature>
<dbReference type="InterPro" id="IPR036508">
    <property type="entry name" value="Chitin-bd_dom_sf"/>
</dbReference>
<evidence type="ECO:0000256" key="1">
    <source>
        <dbReference type="ARBA" id="ARBA00022669"/>
    </source>
</evidence>
<evidence type="ECO:0000313" key="8">
    <source>
        <dbReference type="Proteomes" id="UP000076408"/>
    </source>
</evidence>
<dbReference type="Pfam" id="PF01607">
    <property type="entry name" value="CBM_14"/>
    <property type="match status" value="6"/>
</dbReference>
<dbReference type="VEuPathDB" id="VectorBase:ASTEI08361"/>
<dbReference type="VEuPathDB" id="VectorBase:ASTE003814"/>
<keyword evidence="8" id="KW-1185">Reference proteome</keyword>
<sequence>MNRLWLTVTLVVLCVVREAVSNNSRCAGVPDGVFINDFTACDAFFTCFRGEAFPGTCPMNFVFNEEAQLCDHPWNVKCLICPPSEDLVPTFVPIEGECTFYTLCIQGIGTLRECANGLLFDSEQGICDLAENVQCETGICPNNVNPSVPTSVPHPTDCSKYYICLNGNAEERQCAPTLLFNPDTRFCDLEENVECEEGVPSPSSCPPTGIHLIGNPADCVSYFVCLNGEQSTVATNCAAGLIFDITDSMAKMRNHASAVCTILFILVIVTGAQREPCAGIPDGTFVNDFTSCEGYFLCLGGVATPAQCPPGFYFHEAQQLCDFPQNVFCHVCNLPTGVQLFPHPTNCDQFITCSSGISFVGNCKPGETYDAALQACKAEFRVDCERFRCPEVDNPNMVIFIPGIQSCDEYFICQAGTPVQRFCAPGLHWNRQAERCDFPELAQCPL</sequence>
<proteinExistence type="predicted"/>
<protein>
    <recommendedName>
        <fullName evidence="6">Chitin-binding type-2 domain-containing protein</fullName>
    </recommendedName>
</protein>
<dbReference type="EnsemblMetazoa" id="ASTEI08361-RA">
    <property type="protein sequence ID" value="ASTEI08361-PA"/>
    <property type="gene ID" value="ASTEI08361"/>
</dbReference>
<dbReference type="Proteomes" id="UP000076408">
    <property type="component" value="Unassembled WGS sequence"/>
</dbReference>
<dbReference type="VEuPathDB" id="VectorBase:ASTEI20_042589"/>
<dbReference type="Gene3D" id="2.170.140.10">
    <property type="entry name" value="Chitin binding domain"/>
    <property type="match status" value="6"/>
</dbReference>
<dbReference type="SUPFAM" id="SSF57625">
    <property type="entry name" value="Invertebrate chitin-binding proteins"/>
    <property type="match status" value="7"/>
</dbReference>
<keyword evidence="4" id="KW-1015">Disulfide bond</keyword>
<name>A0A182YIS5_ANOST</name>
<feature type="domain" description="Chitin-binding type-2" evidence="6">
    <location>
        <begin position="274"/>
        <end position="331"/>
    </location>
</feature>
<dbReference type="AlphaFoldDB" id="A0A182YIS5"/>
<feature type="domain" description="Chitin-binding type-2" evidence="6">
    <location>
        <begin position="332"/>
        <end position="384"/>
    </location>
</feature>
<feature type="domain" description="Chitin-binding type-2" evidence="6">
    <location>
        <begin position="386"/>
        <end position="446"/>
    </location>
</feature>
<reference evidence="7" key="2">
    <citation type="submission" date="2020-05" db="UniProtKB">
        <authorList>
            <consortium name="EnsemblMetazoa"/>
        </authorList>
    </citation>
    <scope>IDENTIFICATION</scope>
    <source>
        <strain evidence="7">Indian</strain>
    </source>
</reference>
<keyword evidence="2" id="KW-0732">Signal</keyword>
<dbReference type="PANTHER" id="PTHR23301">
    <property type="entry name" value="CHITIN BINDING PERITROPHIN-A"/>
    <property type="match status" value="1"/>
</dbReference>
<keyword evidence="1" id="KW-0147">Chitin-binding</keyword>
<dbReference type="VEuPathDB" id="VectorBase:ASTEI20_041716"/>
<reference evidence="8" key="1">
    <citation type="journal article" date="2014" name="Genome Biol.">
        <title>Genome analysis of a major urban malaria vector mosquito, Anopheles stephensi.</title>
        <authorList>
            <person name="Jiang X."/>
            <person name="Peery A."/>
            <person name="Hall A.B."/>
            <person name="Sharma A."/>
            <person name="Chen X.G."/>
            <person name="Waterhouse R.M."/>
            <person name="Komissarov A."/>
            <person name="Riehle M.M."/>
            <person name="Shouche Y."/>
            <person name="Sharakhova M.V."/>
            <person name="Lawson D."/>
            <person name="Pakpour N."/>
            <person name="Arensburger P."/>
            <person name="Davidson V.L."/>
            <person name="Eiglmeier K."/>
            <person name="Emrich S."/>
            <person name="George P."/>
            <person name="Kennedy R.C."/>
            <person name="Mane S.P."/>
            <person name="Maslen G."/>
            <person name="Oringanje C."/>
            <person name="Qi Y."/>
            <person name="Settlage R."/>
            <person name="Tojo M."/>
            <person name="Tubio J.M."/>
            <person name="Unger M.F."/>
            <person name="Wang B."/>
            <person name="Vernick K.D."/>
            <person name="Ribeiro J.M."/>
            <person name="James A.A."/>
            <person name="Michel K."/>
            <person name="Riehle M.A."/>
            <person name="Luckhart S."/>
            <person name="Sharakhov I.V."/>
            <person name="Tu Z."/>
        </authorList>
    </citation>
    <scope>NUCLEOTIDE SEQUENCE [LARGE SCALE GENOMIC DNA]</scope>
    <source>
        <strain evidence="8">Indian</strain>
    </source>
</reference>
<dbReference type="OMA" id="TICANDE"/>
<dbReference type="PROSITE" id="PS50940">
    <property type="entry name" value="CHIT_BIND_II"/>
    <property type="match status" value="7"/>
</dbReference>
<dbReference type="InterPro" id="IPR051940">
    <property type="entry name" value="Chitin_bind-dev_reg"/>
</dbReference>
<dbReference type="PANTHER" id="PTHR23301:SF0">
    <property type="entry name" value="CHITIN-BINDING TYPE-2 DOMAIN-CONTAINING PROTEIN-RELATED"/>
    <property type="match status" value="1"/>
</dbReference>
<keyword evidence="3" id="KW-0677">Repeat</keyword>
<evidence type="ECO:0000259" key="6">
    <source>
        <dbReference type="PROSITE" id="PS50940"/>
    </source>
</evidence>
<evidence type="ECO:0000256" key="5">
    <source>
        <dbReference type="ARBA" id="ARBA00023180"/>
    </source>
</evidence>
<evidence type="ECO:0000256" key="3">
    <source>
        <dbReference type="ARBA" id="ARBA00022737"/>
    </source>
</evidence>
<feature type="domain" description="Chitin-binding type-2" evidence="6">
    <location>
        <begin position="81"/>
        <end position="135"/>
    </location>
</feature>
<organism evidence="7 8">
    <name type="scientific">Anopheles stephensi</name>
    <name type="common">Indo-Pakistan malaria mosquito</name>
    <dbReference type="NCBI Taxonomy" id="30069"/>
    <lineage>
        <taxon>Eukaryota</taxon>
        <taxon>Metazoa</taxon>
        <taxon>Ecdysozoa</taxon>
        <taxon>Arthropoda</taxon>
        <taxon>Hexapoda</taxon>
        <taxon>Insecta</taxon>
        <taxon>Pterygota</taxon>
        <taxon>Neoptera</taxon>
        <taxon>Endopterygota</taxon>
        <taxon>Diptera</taxon>
        <taxon>Nematocera</taxon>
        <taxon>Culicoidea</taxon>
        <taxon>Culicidae</taxon>
        <taxon>Anophelinae</taxon>
        <taxon>Anopheles</taxon>
    </lineage>
</organism>
<feature type="domain" description="Chitin-binding type-2" evidence="6">
    <location>
        <begin position="137"/>
        <end position="197"/>
    </location>
</feature>
<accession>A0A182YIS5</accession>
<evidence type="ECO:0000313" key="7">
    <source>
        <dbReference type="EnsemblMetazoa" id="ASTEI08361-PA"/>
    </source>
</evidence>
<evidence type="ECO:0000256" key="4">
    <source>
        <dbReference type="ARBA" id="ARBA00023157"/>
    </source>
</evidence>